<name>A0A518K9M9_9BACT</name>
<keyword evidence="1" id="KW-0472">Membrane</keyword>
<dbReference type="Pfam" id="PF07596">
    <property type="entry name" value="SBP_bac_10"/>
    <property type="match status" value="1"/>
</dbReference>
<dbReference type="AlphaFoldDB" id="A0A518K9M9"/>
<dbReference type="KEGG" id="bmei:Spa11_26950"/>
<evidence type="ECO:0000313" key="4">
    <source>
        <dbReference type="Proteomes" id="UP000316426"/>
    </source>
</evidence>
<dbReference type="EMBL" id="CP036349">
    <property type="protein sequence ID" value="QDV74491.1"/>
    <property type="molecule type" value="Genomic_DNA"/>
</dbReference>
<dbReference type="NCBIfam" id="TIGR02532">
    <property type="entry name" value="IV_pilin_GFxxxE"/>
    <property type="match status" value="1"/>
</dbReference>
<protein>
    <recommendedName>
        <fullName evidence="2">DUF1559 domain-containing protein</fullName>
    </recommendedName>
</protein>
<evidence type="ECO:0000256" key="1">
    <source>
        <dbReference type="SAM" id="Phobius"/>
    </source>
</evidence>
<feature type="transmembrane region" description="Helical" evidence="1">
    <location>
        <begin position="40"/>
        <end position="61"/>
    </location>
</feature>
<dbReference type="Pfam" id="PF07963">
    <property type="entry name" value="N_methyl"/>
    <property type="match status" value="1"/>
</dbReference>
<feature type="domain" description="DUF1559" evidence="2">
    <location>
        <begin position="62"/>
        <end position="339"/>
    </location>
</feature>
<dbReference type="InterPro" id="IPR012902">
    <property type="entry name" value="N_methyl_site"/>
</dbReference>
<dbReference type="SUPFAM" id="SSF54523">
    <property type="entry name" value="Pili subunits"/>
    <property type="match status" value="1"/>
</dbReference>
<evidence type="ECO:0000313" key="3">
    <source>
        <dbReference type="EMBL" id="QDV74491.1"/>
    </source>
</evidence>
<evidence type="ECO:0000259" key="2">
    <source>
        <dbReference type="Pfam" id="PF07596"/>
    </source>
</evidence>
<keyword evidence="1" id="KW-1133">Transmembrane helix</keyword>
<dbReference type="Gene3D" id="3.30.700.10">
    <property type="entry name" value="Glycoprotein, Type 4 Pilin"/>
    <property type="match status" value="1"/>
</dbReference>
<dbReference type="InterPro" id="IPR045584">
    <property type="entry name" value="Pilin-like"/>
</dbReference>
<organism evidence="3 4">
    <name type="scientific">Botrimarina mediterranea</name>
    <dbReference type="NCBI Taxonomy" id="2528022"/>
    <lineage>
        <taxon>Bacteria</taxon>
        <taxon>Pseudomonadati</taxon>
        <taxon>Planctomycetota</taxon>
        <taxon>Planctomycetia</taxon>
        <taxon>Pirellulales</taxon>
        <taxon>Lacipirellulaceae</taxon>
        <taxon>Botrimarina</taxon>
    </lineage>
</organism>
<sequence length="360" mass="38718">MRVGILSPRPLATVGASVEYYGEGKMQVEGRSQRRNAFTLVELLVVIAIIGILVALLLPAVQAAREAARRSQCLNNCRQIGLAIHMYHDSTKELPPSRMWDGGFTWAGVVLPYMEEAAISNAADFTRNFRDQPDLVKETVVPTFLCPSRIHEQPLNYLKSEVIPYIQTPTGGAVNGAGSTRGIQGDYACVSSTFRSGNGGFDHVFDGAIILPKSLPGNRFKSRTKLSKIIDGTSKTLMVGENSYWLAARVSIYDGLDNPGAILGLGALSRVKSALPDGGRGVDFSRREGGSVSQVPKQYPGEGCESGAGCNAWFGGDHPGVLITTLCDGSTRTIQKDADLAILECFVTRAGEETYSLEDL</sequence>
<accession>A0A518K9M9</accession>
<dbReference type="Proteomes" id="UP000316426">
    <property type="component" value="Chromosome"/>
</dbReference>
<reference evidence="3 4" key="1">
    <citation type="submission" date="2019-02" db="EMBL/GenBank/DDBJ databases">
        <title>Deep-cultivation of Planctomycetes and their phenomic and genomic characterization uncovers novel biology.</title>
        <authorList>
            <person name="Wiegand S."/>
            <person name="Jogler M."/>
            <person name="Boedeker C."/>
            <person name="Pinto D."/>
            <person name="Vollmers J."/>
            <person name="Rivas-Marin E."/>
            <person name="Kohn T."/>
            <person name="Peeters S.H."/>
            <person name="Heuer A."/>
            <person name="Rast P."/>
            <person name="Oberbeckmann S."/>
            <person name="Bunk B."/>
            <person name="Jeske O."/>
            <person name="Meyerdierks A."/>
            <person name="Storesund J.E."/>
            <person name="Kallscheuer N."/>
            <person name="Luecker S."/>
            <person name="Lage O.M."/>
            <person name="Pohl T."/>
            <person name="Merkel B.J."/>
            <person name="Hornburger P."/>
            <person name="Mueller R.-W."/>
            <person name="Bruemmer F."/>
            <person name="Labrenz M."/>
            <person name="Spormann A.M."/>
            <person name="Op den Camp H."/>
            <person name="Overmann J."/>
            <person name="Amann R."/>
            <person name="Jetten M.S.M."/>
            <person name="Mascher T."/>
            <person name="Medema M.H."/>
            <person name="Devos D.P."/>
            <person name="Kaster A.-K."/>
            <person name="Ovreas L."/>
            <person name="Rohde M."/>
            <person name="Galperin M.Y."/>
            <person name="Jogler C."/>
        </authorList>
    </citation>
    <scope>NUCLEOTIDE SEQUENCE [LARGE SCALE GENOMIC DNA]</scope>
    <source>
        <strain evidence="3 4">Spa11</strain>
    </source>
</reference>
<keyword evidence="1" id="KW-0812">Transmembrane</keyword>
<keyword evidence="4" id="KW-1185">Reference proteome</keyword>
<proteinExistence type="predicted"/>
<dbReference type="PANTHER" id="PTHR30093">
    <property type="entry name" value="GENERAL SECRETION PATHWAY PROTEIN G"/>
    <property type="match status" value="1"/>
</dbReference>
<dbReference type="PANTHER" id="PTHR30093:SF2">
    <property type="entry name" value="TYPE II SECRETION SYSTEM PROTEIN H"/>
    <property type="match status" value="1"/>
</dbReference>
<gene>
    <name evidence="3" type="ORF">Spa11_26950</name>
</gene>
<dbReference type="InterPro" id="IPR011453">
    <property type="entry name" value="DUF1559"/>
</dbReference>